<dbReference type="EMBL" id="RCMV01000309">
    <property type="protein sequence ID" value="KAG3219474.1"/>
    <property type="molecule type" value="Genomic_DNA"/>
</dbReference>
<dbReference type="Proteomes" id="UP000760860">
    <property type="component" value="Unassembled WGS sequence"/>
</dbReference>
<dbReference type="OrthoDB" id="110865at2759"/>
<dbReference type="AlphaFoldDB" id="A0A329RHF1"/>
<keyword evidence="7" id="KW-1185">Reference proteome</keyword>
<dbReference type="Proteomes" id="UP000735874">
    <property type="component" value="Unassembled WGS sequence"/>
</dbReference>
<dbReference type="Proteomes" id="UP000774804">
    <property type="component" value="Unassembled WGS sequence"/>
</dbReference>
<dbReference type="VEuPathDB" id="FungiDB:PC110_g20842"/>
<evidence type="ECO:0000313" key="7">
    <source>
        <dbReference type="Proteomes" id="UP000251314"/>
    </source>
</evidence>
<evidence type="ECO:0000313" key="2">
    <source>
        <dbReference type="EMBL" id="KAG2889458.1"/>
    </source>
</evidence>
<dbReference type="EMBL" id="RCMK01000270">
    <property type="protein sequence ID" value="KAG2939683.1"/>
    <property type="molecule type" value="Genomic_DNA"/>
</dbReference>
<dbReference type="EMBL" id="RCMG01001321">
    <property type="protein sequence ID" value="KAG2830300.1"/>
    <property type="molecule type" value="Genomic_DNA"/>
</dbReference>
<reference evidence="6 7" key="1">
    <citation type="submission" date="2018-01" db="EMBL/GenBank/DDBJ databases">
        <title>Draft genome of the strawberry crown rot pathogen Phytophthora cactorum.</title>
        <authorList>
            <person name="Armitage A.D."/>
            <person name="Lysoe E."/>
            <person name="Nellist C.F."/>
            <person name="Harrison R.J."/>
            <person name="Brurberg M.B."/>
        </authorList>
    </citation>
    <scope>NUCLEOTIDE SEQUENCE [LARGE SCALE GENOMIC DNA]</scope>
    <source>
        <strain evidence="6 7">10300</strain>
    </source>
</reference>
<evidence type="ECO:0000313" key="4">
    <source>
        <dbReference type="EMBL" id="KAG2962987.1"/>
    </source>
</evidence>
<protein>
    <submittedName>
        <fullName evidence="6">Uncharacterized protein</fullName>
    </submittedName>
</protein>
<organism evidence="6 7">
    <name type="scientific">Phytophthora cactorum</name>
    <dbReference type="NCBI Taxonomy" id="29920"/>
    <lineage>
        <taxon>Eukaryota</taxon>
        <taxon>Sar</taxon>
        <taxon>Stramenopiles</taxon>
        <taxon>Oomycota</taxon>
        <taxon>Peronosporomycetes</taxon>
        <taxon>Peronosporales</taxon>
        <taxon>Peronosporaceae</taxon>
        <taxon>Phytophthora</taxon>
    </lineage>
</organism>
<dbReference type="EMBL" id="MJFZ01001230">
    <property type="protein sequence ID" value="RAW22718.1"/>
    <property type="molecule type" value="Genomic_DNA"/>
</dbReference>
<proteinExistence type="predicted"/>
<dbReference type="Proteomes" id="UP000736787">
    <property type="component" value="Unassembled WGS sequence"/>
</dbReference>
<dbReference type="Proteomes" id="UP000697107">
    <property type="component" value="Unassembled WGS sequence"/>
</dbReference>
<gene>
    <name evidence="6" type="ORF">PC110_g20842</name>
    <name evidence="1" type="ORF">PC113_g21127</name>
    <name evidence="2" type="ORF">PC115_g19747</name>
    <name evidence="3" type="ORF">PC117_g10859</name>
    <name evidence="4" type="ORF">PC118_g21125</name>
    <name evidence="5" type="ORF">PC129_g9742</name>
</gene>
<evidence type="ECO:0000313" key="6">
    <source>
        <dbReference type="EMBL" id="RAW22718.1"/>
    </source>
</evidence>
<evidence type="ECO:0000313" key="5">
    <source>
        <dbReference type="EMBL" id="KAG3219474.1"/>
    </source>
</evidence>
<evidence type="ECO:0000313" key="1">
    <source>
        <dbReference type="EMBL" id="KAG2830300.1"/>
    </source>
</evidence>
<dbReference type="EMBL" id="RCMI01001162">
    <property type="protein sequence ID" value="KAG2889458.1"/>
    <property type="molecule type" value="Genomic_DNA"/>
</dbReference>
<dbReference type="EMBL" id="RCML01001388">
    <property type="protein sequence ID" value="KAG2962987.1"/>
    <property type="molecule type" value="Genomic_DNA"/>
</dbReference>
<sequence>MPPSGYTNSTSREALVSTLSLNGYNDVWARPEQMEGRRLNTMITPRVTVATALEREDAWIRGGVPLAITATSGAVGGLLDSGTVAFDNMATHESQGAPDQAYRITPASAATDSTASLLAVRGKVTNDAAGQYATTAGVKEKKTRGKGKRAACRVEKKPSAVLEWTCTT</sequence>
<name>A0A329RHF1_9STRA</name>
<dbReference type="Proteomes" id="UP000251314">
    <property type="component" value="Unassembled WGS sequence"/>
</dbReference>
<accession>A0A329RHF1</accession>
<comment type="caution">
    <text evidence="6">The sequence shown here is derived from an EMBL/GenBank/DDBJ whole genome shotgun (WGS) entry which is preliminary data.</text>
</comment>
<evidence type="ECO:0000313" key="3">
    <source>
        <dbReference type="EMBL" id="KAG2939683.1"/>
    </source>
</evidence>
<reference evidence="1" key="2">
    <citation type="submission" date="2018-10" db="EMBL/GenBank/DDBJ databases">
        <title>Effector identification in a new, highly contiguous assembly of the strawberry crown rot pathogen Phytophthora cactorum.</title>
        <authorList>
            <person name="Armitage A.D."/>
            <person name="Nellist C.F."/>
            <person name="Bates H."/>
            <person name="Vickerstaff R.J."/>
            <person name="Harrison R.J."/>
        </authorList>
    </citation>
    <scope>NUCLEOTIDE SEQUENCE</scope>
    <source>
        <strain evidence="1">15-7</strain>
        <strain evidence="2">4032</strain>
        <strain evidence="3">4040</strain>
        <strain evidence="4">P415</strain>
        <strain evidence="5">P421</strain>
    </source>
</reference>